<evidence type="ECO:0000313" key="2">
    <source>
        <dbReference type="Proteomes" id="UP000026915"/>
    </source>
</evidence>
<reference evidence="1 2" key="1">
    <citation type="journal article" date="2013" name="Genome Biol.">
        <title>The genome sequence of the most widely cultivated cacao type and its use to identify candidate genes regulating pod color.</title>
        <authorList>
            <person name="Motamayor J.C."/>
            <person name="Mockaitis K."/>
            <person name="Schmutz J."/>
            <person name="Haiminen N."/>
            <person name="Iii D.L."/>
            <person name="Cornejo O."/>
            <person name="Findley S.D."/>
            <person name="Zheng P."/>
            <person name="Utro F."/>
            <person name="Royaert S."/>
            <person name="Saski C."/>
            <person name="Jenkins J."/>
            <person name="Podicheti R."/>
            <person name="Zhao M."/>
            <person name="Scheffler B.E."/>
            <person name="Stack J.C."/>
            <person name="Feltus F.A."/>
            <person name="Mustiga G.M."/>
            <person name="Amores F."/>
            <person name="Phillips W."/>
            <person name="Marelli J.P."/>
            <person name="May G.D."/>
            <person name="Shapiro H."/>
            <person name="Ma J."/>
            <person name="Bustamante C.D."/>
            <person name="Schnell R.J."/>
            <person name="Main D."/>
            <person name="Gilbert D."/>
            <person name="Parida L."/>
            <person name="Kuhn D.N."/>
        </authorList>
    </citation>
    <scope>NUCLEOTIDE SEQUENCE [LARGE SCALE GENOMIC DNA]</scope>
    <source>
        <strain evidence="2">cv. Matina 1-6</strain>
    </source>
</reference>
<dbReference type="InParanoid" id="A0A061GZ68"/>
<dbReference type="HOGENOM" id="CLU_2547192_0_0_1"/>
<organism evidence="1 2">
    <name type="scientific">Theobroma cacao</name>
    <name type="common">Cacao</name>
    <name type="synonym">Cocoa</name>
    <dbReference type="NCBI Taxonomy" id="3641"/>
    <lineage>
        <taxon>Eukaryota</taxon>
        <taxon>Viridiplantae</taxon>
        <taxon>Streptophyta</taxon>
        <taxon>Embryophyta</taxon>
        <taxon>Tracheophyta</taxon>
        <taxon>Spermatophyta</taxon>
        <taxon>Magnoliopsida</taxon>
        <taxon>eudicotyledons</taxon>
        <taxon>Gunneridae</taxon>
        <taxon>Pentapetalae</taxon>
        <taxon>rosids</taxon>
        <taxon>malvids</taxon>
        <taxon>Malvales</taxon>
        <taxon>Malvaceae</taxon>
        <taxon>Byttnerioideae</taxon>
        <taxon>Theobroma</taxon>
    </lineage>
</organism>
<sequence>MSNDHEQNKGKLINEGSAFGRNVIHDEYPKEQENMEKFCFKKFFYYCRRTRRIGLSFPFFKPIDLFLDEDLFQVFSCRCFSGC</sequence>
<dbReference type="EMBL" id="CM001887">
    <property type="protein sequence ID" value="EOY34657.1"/>
    <property type="molecule type" value="Genomic_DNA"/>
</dbReference>
<evidence type="ECO:0000313" key="1">
    <source>
        <dbReference type="EMBL" id="EOY34657.1"/>
    </source>
</evidence>
<protein>
    <submittedName>
        <fullName evidence="1">Uncharacterized protein</fullName>
    </submittedName>
</protein>
<accession>A0A061GZ68</accession>
<dbReference type="Gramene" id="EOY34657">
    <property type="protein sequence ID" value="EOY34657"/>
    <property type="gene ID" value="TCM_042256"/>
</dbReference>
<keyword evidence="2" id="KW-1185">Reference proteome</keyword>
<gene>
    <name evidence="1" type="ORF">TCM_042256</name>
</gene>
<name>A0A061GZ68_THECC</name>
<dbReference type="Proteomes" id="UP000026915">
    <property type="component" value="Chromosome 9"/>
</dbReference>
<dbReference type="AlphaFoldDB" id="A0A061GZ68"/>
<proteinExistence type="predicted"/>